<dbReference type="PANTHER" id="PTHR45623">
    <property type="entry name" value="CHROMODOMAIN-HELICASE-DNA-BINDING PROTEIN 3-RELATED-RELATED"/>
    <property type="match status" value="1"/>
</dbReference>
<dbReference type="Proteomes" id="UP000011087">
    <property type="component" value="Unassembled WGS sequence"/>
</dbReference>
<dbReference type="GO" id="GO:0034728">
    <property type="term" value="P:nucleosome organization"/>
    <property type="evidence" value="ECO:0007669"/>
    <property type="project" value="TreeGrafter"/>
</dbReference>
<dbReference type="Pfam" id="PF00271">
    <property type="entry name" value="Helicase_C"/>
    <property type="match status" value="1"/>
</dbReference>
<dbReference type="GO" id="GO:0000785">
    <property type="term" value="C:chromatin"/>
    <property type="evidence" value="ECO:0007669"/>
    <property type="project" value="TreeGrafter"/>
</dbReference>
<dbReference type="Gene3D" id="3.40.50.10810">
    <property type="entry name" value="Tandem AAA-ATPase domain"/>
    <property type="match status" value="1"/>
</dbReference>
<dbReference type="Pfam" id="PF00176">
    <property type="entry name" value="SNF2-rel_dom"/>
    <property type="match status" value="1"/>
</dbReference>
<dbReference type="eggNOG" id="KOG0385">
    <property type="taxonomic scope" value="Eukaryota"/>
</dbReference>
<reference evidence="14" key="2">
    <citation type="submission" date="2012-11" db="EMBL/GenBank/DDBJ databases">
        <authorList>
            <person name="Kuo A."/>
            <person name="Curtis B.A."/>
            <person name="Tanifuji G."/>
            <person name="Burki F."/>
            <person name="Gruber A."/>
            <person name="Irimia M."/>
            <person name="Maruyama S."/>
            <person name="Arias M.C."/>
            <person name="Ball S.G."/>
            <person name="Gile G.H."/>
            <person name="Hirakawa Y."/>
            <person name="Hopkins J.F."/>
            <person name="Rensing S.A."/>
            <person name="Schmutz J."/>
            <person name="Symeonidi A."/>
            <person name="Elias M."/>
            <person name="Eveleigh R.J."/>
            <person name="Herman E.K."/>
            <person name="Klute M.J."/>
            <person name="Nakayama T."/>
            <person name="Obornik M."/>
            <person name="Reyes-Prieto A."/>
            <person name="Armbrust E.V."/>
            <person name="Aves S.J."/>
            <person name="Beiko R.G."/>
            <person name="Coutinho P."/>
            <person name="Dacks J.B."/>
            <person name="Durnford D.G."/>
            <person name="Fast N.M."/>
            <person name="Green B.R."/>
            <person name="Grisdale C."/>
            <person name="Hempe F."/>
            <person name="Henrissat B."/>
            <person name="Hoppner M.P."/>
            <person name="Ishida K.-I."/>
            <person name="Kim E."/>
            <person name="Koreny L."/>
            <person name="Kroth P.G."/>
            <person name="Liu Y."/>
            <person name="Malik S.-B."/>
            <person name="Maier U.G."/>
            <person name="McRose D."/>
            <person name="Mock T."/>
            <person name="Neilson J.A."/>
            <person name="Onodera N.T."/>
            <person name="Poole A.M."/>
            <person name="Pritham E.J."/>
            <person name="Richards T.A."/>
            <person name="Rocap G."/>
            <person name="Roy S.W."/>
            <person name="Sarai C."/>
            <person name="Schaack S."/>
            <person name="Shirato S."/>
            <person name="Slamovits C.H."/>
            <person name="Spencer D.F."/>
            <person name="Suzuki S."/>
            <person name="Worden A.Z."/>
            <person name="Zauner S."/>
            <person name="Barry K."/>
            <person name="Bell C."/>
            <person name="Bharti A.K."/>
            <person name="Crow J.A."/>
            <person name="Grimwood J."/>
            <person name="Kramer R."/>
            <person name="Lindquist E."/>
            <person name="Lucas S."/>
            <person name="Salamov A."/>
            <person name="McFadden G.I."/>
            <person name="Lane C.E."/>
            <person name="Keeling P.J."/>
            <person name="Gray M.W."/>
            <person name="Grigoriev I.V."/>
            <person name="Archibald J.M."/>
        </authorList>
    </citation>
    <scope>NUCLEOTIDE SEQUENCE</scope>
    <source>
        <strain evidence="14">CCMP2712</strain>
    </source>
</reference>
<dbReference type="SMART" id="SM00487">
    <property type="entry name" value="DEXDc"/>
    <property type="match status" value="1"/>
</dbReference>
<evidence type="ECO:0000256" key="1">
    <source>
        <dbReference type="ARBA" id="ARBA00004123"/>
    </source>
</evidence>
<keyword evidence="6" id="KW-0067">ATP-binding</keyword>
<evidence type="ECO:0000256" key="5">
    <source>
        <dbReference type="ARBA" id="ARBA00022806"/>
    </source>
</evidence>
<dbReference type="EMBL" id="JH993185">
    <property type="protein sequence ID" value="EKX32516.1"/>
    <property type="molecule type" value="Genomic_DNA"/>
</dbReference>
<keyword evidence="7" id="KW-0156">Chromatin regulator</keyword>
<dbReference type="OMA" id="YIQVHEM"/>
<dbReference type="GO" id="GO:0009507">
    <property type="term" value="C:chloroplast"/>
    <property type="evidence" value="ECO:0007669"/>
    <property type="project" value="UniProtKB-SubCell"/>
</dbReference>
<keyword evidence="14" id="KW-1185">Reference proteome</keyword>
<dbReference type="InterPro" id="IPR000330">
    <property type="entry name" value="SNF2_N"/>
</dbReference>
<dbReference type="GO" id="GO:0140658">
    <property type="term" value="F:ATP-dependent chromatin remodeler activity"/>
    <property type="evidence" value="ECO:0007669"/>
    <property type="project" value="TreeGrafter"/>
</dbReference>
<dbReference type="GO" id="GO:0005634">
    <property type="term" value="C:nucleus"/>
    <property type="evidence" value="ECO:0007669"/>
    <property type="project" value="UniProtKB-SubCell"/>
</dbReference>
<keyword evidence="9" id="KW-0539">Nucleus</keyword>
<feature type="domain" description="Helicase ATP-binding" evidence="10">
    <location>
        <begin position="31"/>
        <end position="195"/>
    </location>
</feature>
<evidence type="ECO:0000256" key="9">
    <source>
        <dbReference type="ARBA" id="ARBA00023242"/>
    </source>
</evidence>
<evidence type="ECO:0000313" key="12">
    <source>
        <dbReference type="EMBL" id="EKX32516.1"/>
    </source>
</evidence>
<name>L1I8B6_GUITC</name>
<dbReference type="GO" id="GO:0016887">
    <property type="term" value="F:ATP hydrolysis activity"/>
    <property type="evidence" value="ECO:0007669"/>
    <property type="project" value="TreeGrafter"/>
</dbReference>
<keyword evidence="8" id="KW-0238">DNA-binding</keyword>
<dbReference type="PaxDb" id="55529-EKX32516"/>
<keyword evidence="5" id="KW-0347">Helicase</keyword>
<protein>
    <submittedName>
        <fullName evidence="12 13">Uncharacterized protein</fullName>
    </submittedName>
</protein>
<organism evidence="12">
    <name type="scientific">Guillardia theta (strain CCMP2712)</name>
    <name type="common">Cryptophyte</name>
    <dbReference type="NCBI Taxonomy" id="905079"/>
    <lineage>
        <taxon>Eukaryota</taxon>
        <taxon>Cryptophyceae</taxon>
        <taxon>Pyrenomonadales</taxon>
        <taxon>Geminigeraceae</taxon>
        <taxon>Guillardia</taxon>
    </lineage>
</organism>
<dbReference type="PANTHER" id="PTHR45623:SF49">
    <property type="entry name" value="SWI_SNF-RELATED MATRIX-ASSOCIATED ACTIN-DEPENDENT REGULATOR OF CHROMATIN SUBFAMILY A MEMBER 5"/>
    <property type="match status" value="1"/>
</dbReference>
<proteinExistence type="predicted"/>
<dbReference type="STRING" id="905079.L1I8B6"/>
<dbReference type="InterPro" id="IPR014001">
    <property type="entry name" value="Helicase_ATP-bd"/>
</dbReference>
<dbReference type="RefSeq" id="XP_005819496.1">
    <property type="nucleotide sequence ID" value="XM_005819439.1"/>
</dbReference>
<evidence type="ECO:0000256" key="3">
    <source>
        <dbReference type="ARBA" id="ARBA00022741"/>
    </source>
</evidence>
<dbReference type="PROSITE" id="PS51194">
    <property type="entry name" value="HELICASE_CTER"/>
    <property type="match status" value="1"/>
</dbReference>
<dbReference type="InterPro" id="IPR001650">
    <property type="entry name" value="Helicase_C-like"/>
</dbReference>
<evidence type="ECO:0000256" key="4">
    <source>
        <dbReference type="ARBA" id="ARBA00022801"/>
    </source>
</evidence>
<evidence type="ECO:0000313" key="13">
    <source>
        <dbReference type="EnsemblProtists" id="EKX32516"/>
    </source>
</evidence>
<keyword evidence="4" id="KW-0378">Hydrolase</keyword>
<reference evidence="12 14" key="1">
    <citation type="journal article" date="2012" name="Nature">
        <title>Algal genomes reveal evolutionary mosaicism and the fate of nucleomorphs.</title>
        <authorList>
            <consortium name="DOE Joint Genome Institute"/>
            <person name="Curtis B.A."/>
            <person name="Tanifuji G."/>
            <person name="Burki F."/>
            <person name="Gruber A."/>
            <person name="Irimia M."/>
            <person name="Maruyama S."/>
            <person name="Arias M.C."/>
            <person name="Ball S.G."/>
            <person name="Gile G.H."/>
            <person name="Hirakawa Y."/>
            <person name="Hopkins J.F."/>
            <person name="Kuo A."/>
            <person name="Rensing S.A."/>
            <person name="Schmutz J."/>
            <person name="Symeonidi A."/>
            <person name="Elias M."/>
            <person name="Eveleigh R.J."/>
            <person name="Herman E.K."/>
            <person name="Klute M.J."/>
            <person name="Nakayama T."/>
            <person name="Obornik M."/>
            <person name="Reyes-Prieto A."/>
            <person name="Armbrust E.V."/>
            <person name="Aves S.J."/>
            <person name="Beiko R.G."/>
            <person name="Coutinho P."/>
            <person name="Dacks J.B."/>
            <person name="Durnford D.G."/>
            <person name="Fast N.M."/>
            <person name="Green B.R."/>
            <person name="Grisdale C.J."/>
            <person name="Hempel F."/>
            <person name="Henrissat B."/>
            <person name="Hoppner M.P."/>
            <person name="Ishida K."/>
            <person name="Kim E."/>
            <person name="Koreny L."/>
            <person name="Kroth P.G."/>
            <person name="Liu Y."/>
            <person name="Malik S.B."/>
            <person name="Maier U.G."/>
            <person name="McRose D."/>
            <person name="Mock T."/>
            <person name="Neilson J.A."/>
            <person name="Onodera N.T."/>
            <person name="Poole A.M."/>
            <person name="Pritham E.J."/>
            <person name="Richards T.A."/>
            <person name="Rocap G."/>
            <person name="Roy S.W."/>
            <person name="Sarai C."/>
            <person name="Schaack S."/>
            <person name="Shirato S."/>
            <person name="Slamovits C.H."/>
            <person name="Spencer D.F."/>
            <person name="Suzuki S."/>
            <person name="Worden A.Z."/>
            <person name="Zauner S."/>
            <person name="Barry K."/>
            <person name="Bell C."/>
            <person name="Bharti A.K."/>
            <person name="Crow J.A."/>
            <person name="Grimwood J."/>
            <person name="Kramer R."/>
            <person name="Lindquist E."/>
            <person name="Lucas S."/>
            <person name="Salamov A."/>
            <person name="McFadden G.I."/>
            <person name="Lane C.E."/>
            <person name="Keeling P.J."/>
            <person name="Gray M.W."/>
            <person name="Grigoriev I.V."/>
            <person name="Archibald J.M."/>
        </authorList>
    </citation>
    <scope>NUCLEOTIDE SEQUENCE</scope>
    <source>
        <strain evidence="12 14">CCMP2712</strain>
    </source>
</reference>
<dbReference type="AlphaFoldDB" id="L1I8B6"/>
<dbReference type="KEGG" id="gtt:GUITHDRAFT_158980"/>
<keyword evidence="3" id="KW-0547">Nucleotide-binding</keyword>
<evidence type="ECO:0000256" key="2">
    <source>
        <dbReference type="ARBA" id="ARBA00004229"/>
    </source>
</evidence>
<dbReference type="GeneID" id="17289254"/>
<dbReference type="OrthoDB" id="5857104at2759"/>
<evidence type="ECO:0000259" key="11">
    <source>
        <dbReference type="PROSITE" id="PS51194"/>
    </source>
</evidence>
<dbReference type="InterPro" id="IPR038718">
    <property type="entry name" value="SNF2-like_sf"/>
</dbReference>
<dbReference type="SUPFAM" id="SSF52540">
    <property type="entry name" value="P-loop containing nucleoside triphosphate hydrolases"/>
    <property type="match status" value="2"/>
</dbReference>
<dbReference type="InterPro" id="IPR027417">
    <property type="entry name" value="P-loop_NTPase"/>
</dbReference>
<evidence type="ECO:0000313" key="14">
    <source>
        <dbReference type="Proteomes" id="UP000011087"/>
    </source>
</evidence>
<accession>L1I8B6</accession>
<reference evidence="13" key="3">
    <citation type="submission" date="2016-03" db="UniProtKB">
        <authorList>
            <consortium name="EnsemblProtists"/>
        </authorList>
    </citation>
    <scope>IDENTIFICATION</scope>
</reference>
<dbReference type="FunFam" id="3.40.50.10810:FF:000005">
    <property type="entry name" value="Photoperiod-independent early flowering 1"/>
    <property type="match status" value="1"/>
</dbReference>
<evidence type="ECO:0000259" key="10">
    <source>
        <dbReference type="PROSITE" id="PS51192"/>
    </source>
</evidence>
<dbReference type="CDD" id="cd18793">
    <property type="entry name" value="SF2_C_SNF"/>
    <property type="match status" value="1"/>
</dbReference>
<dbReference type="GO" id="GO:0042393">
    <property type="term" value="F:histone binding"/>
    <property type="evidence" value="ECO:0007669"/>
    <property type="project" value="TreeGrafter"/>
</dbReference>
<dbReference type="GO" id="GO:0004386">
    <property type="term" value="F:helicase activity"/>
    <property type="evidence" value="ECO:0007669"/>
    <property type="project" value="UniProtKB-KW"/>
</dbReference>
<feature type="domain" description="Helicase C-terminal" evidence="11">
    <location>
        <begin position="324"/>
        <end position="447"/>
    </location>
</feature>
<dbReference type="HOGENOM" id="CLU_000315_17_8_1"/>
<dbReference type="InterPro" id="IPR049730">
    <property type="entry name" value="SNF2/RAD54-like_C"/>
</dbReference>
<comment type="subcellular location">
    <subcellularLocation>
        <location evidence="1">Nucleus</location>
    </subcellularLocation>
    <subcellularLocation>
        <location evidence="2">Plastid</location>
        <location evidence="2">Chloroplast</location>
    </subcellularLocation>
</comment>
<dbReference type="GO" id="GO:0003677">
    <property type="term" value="F:DNA binding"/>
    <property type="evidence" value="ECO:0007669"/>
    <property type="project" value="UniProtKB-KW"/>
</dbReference>
<dbReference type="EnsemblProtists" id="EKX32516">
    <property type="protein sequence ID" value="EKX32516"/>
    <property type="gene ID" value="GUITHDRAFT_158980"/>
</dbReference>
<dbReference type="PROSITE" id="PS51192">
    <property type="entry name" value="HELICASE_ATP_BIND_1"/>
    <property type="match status" value="1"/>
</dbReference>
<dbReference type="GO" id="GO:0005524">
    <property type="term" value="F:ATP binding"/>
    <property type="evidence" value="ECO:0007669"/>
    <property type="project" value="UniProtKB-KW"/>
</dbReference>
<evidence type="ECO:0000256" key="7">
    <source>
        <dbReference type="ARBA" id="ARBA00022853"/>
    </source>
</evidence>
<sequence>MSELLPIHSQPEILRGGQLRDYQLDGLNWLASLYCNGIGGILADEMGLGKTVQTVAFLGLMMQCGTSGPFLLLVPKSTMGNWQLEVQKWIPTARLLALQGTAQEREELISSEMAAGRFDILLTSYEVFLRHKHAICRVRWRYVAIDEAHRIKNEDSQLAQVARELKTCGRLLITGTPLQNNVHELWALLNFVLPDEFHSSQDFENLFRLDSTTDAAAVTVNLQGILGPFMLRRLKRDVERSLLPKQEINVYIPLSSMQRNLYSHILKKDLSAISGKGGDRSQLLNIVMQLRKACNHPYLFEGQEPGPPYVEGEHLVDNAGKMKALDQLLKKLHANHSRVLLFCQMTRMLDIIEDYCNYRNFTYCRIDGQSVGAERQESIAEFMKEGSDRFLFLLSTRAGGLGLNLQAADKVVLYDSDWNPQADIQIRLADDEKKPKVKSAKGSLAGR</sequence>
<evidence type="ECO:0000256" key="6">
    <source>
        <dbReference type="ARBA" id="ARBA00022840"/>
    </source>
</evidence>
<evidence type="ECO:0000256" key="8">
    <source>
        <dbReference type="ARBA" id="ARBA00023125"/>
    </source>
</evidence>
<dbReference type="GO" id="GO:0003682">
    <property type="term" value="F:chromatin binding"/>
    <property type="evidence" value="ECO:0007669"/>
    <property type="project" value="TreeGrafter"/>
</dbReference>
<dbReference type="Gene3D" id="3.40.50.300">
    <property type="entry name" value="P-loop containing nucleotide triphosphate hydrolases"/>
    <property type="match status" value="1"/>
</dbReference>
<dbReference type="SMART" id="SM00490">
    <property type="entry name" value="HELICc"/>
    <property type="match status" value="1"/>
</dbReference>
<gene>
    <name evidence="12" type="ORF">GUITHDRAFT_158980</name>
</gene>